<evidence type="ECO:0000313" key="20">
    <source>
        <dbReference type="EMBL" id="KOO23531.1"/>
    </source>
</evidence>
<keyword evidence="14" id="KW-0464">Manganese</keyword>
<evidence type="ECO:0000256" key="13">
    <source>
        <dbReference type="ARBA" id="ARBA00023136"/>
    </source>
</evidence>
<comment type="similarity">
    <text evidence="5">Belongs to the STT3 family.</text>
</comment>
<dbReference type="GO" id="GO:0016020">
    <property type="term" value="C:membrane"/>
    <property type="evidence" value="ECO:0007669"/>
    <property type="project" value="InterPro"/>
</dbReference>
<dbReference type="EMBL" id="JWZX01003182">
    <property type="protein sequence ID" value="KOO23531.1"/>
    <property type="molecule type" value="Genomic_DNA"/>
</dbReference>
<keyword evidence="10" id="KW-0479">Metal-binding</keyword>
<feature type="domain" description="STT3/PglB/AglB core" evidence="19">
    <location>
        <begin position="610"/>
        <end position="665"/>
    </location>
</feature>
<comment type="caution">
    <text evidence="20">The sequence shown here is derived from an EMBL/GenBank/DDBJ whole genome shotgun (WGS) entry which is preliminary data.</text>
</comment>
<evidence type="ECO:0000256" key="16">
    <source>
        <dbReference type="SAM" id="MobiDB-lite"/>
    </source>
</evidence>
<evidence type="ECO:0000256" key="5">
    <source>
        <dbReference type="ARBA" id="ARBA00010810"/>
    </source>
</evidence>
<dbReference type="GO" id="GO:0004579">
    <property type="term" value="F:dolichyl-diphosphooligosaccharide-protein glycotransferase activity"/>
    <property type="evidence" value="ECO:0007669"/>
    <property type="project" value="UniProtKB-EC"/>
</dbReference>
<dbReference type="InterPro" id="IPR048999">
    <property type="entry name" value="STT3-PglB_core"/>
</dbReference>
<keyword evidence="8 20" id="KW-0808">Transferase</keyword>
<reference evidence="21" key="1">
    <citation type="journal article" date="2015" name="PLoS Genet.">
        <title>Genome Sequence and Transcriptome Analyses of Chrysochromulina tobin: Metabolic Tools for Enhanced Algal Fitness in the Prominent Order Prymnesiales (Haptophyceae).</title>
        <authorList>
            <person name="Hovde B.T."/>
            <person name="Deodato C.R."/>
            <person name="Hunsperger H.M."/>
            <person name="Ryken S.A."/>
            <person name="Yost W."/>
            <person name="Jha R.K."/>
            <person name="Patterson J."/>
            <person name="Monnat R.J. Jr."/>
            <person name="Barlow S.B."/>
            <person name="Starkenburg S.R."/>
            <person name="Cattolico R.A."/>
        </authorList>
    </citation>
    <scope>NUCLEOTIDE SEQUENCE</scope>
    <source>
        <strain evidence="21">CCMP291</strain>
    </source>
</reference>
<keyword evidence="21" id="KW-1185">Reference proteome</keyword>
<evidence type="ECO:0000256" key="4">
    <source>
        <dbReference type="ARBA" id="ARBA00004922"/>
    </source>
</evidence>
<feature type="transmembrane region" description="Helical" evidence="17">
    <location>
        <begin position="12"/>
        <end position="29"/>
    </location>
</feature>
<keyword evidence="12 17" id="KW-1133">Transmembrane helix</keyword>
<evidence type="ECO:0000256" key="1">
    <source>
        <dbReference type="ARBA" id="ARBA00001936"/>
    </source>
</evidence>
<dbReference type="FunFam" id="3.40.50.12610:FF:000003">
    <property type="entry name" value="Oligosaccharyl transferase-like protein"/>
    <property type="match status" value="1"/>
</dbReference>
<evidence type="ECO:0000256" key="15">
    <source>
        <dbReference type="ARBA" id="ARBA00048829"/>
    </source>
</evidence>
<evidence type="ECO:0000259" key="19">
    <source>
        <dbReference type="Pfam" id="PF21436"/>
    </source>
</evidence>
<dbReference type="InterPro" id="IPR048307">
    <property type="entry name" value="STT3_N"/>
</dbReference>
<feature type="transmembrane region" description="Helical" evidence="17">
    <location>
        <begin position="321"/>
        <end position="338"/>
    </location>
</feature>
<feature type="transmembrane region" description="Helical" evidence="17">
    <location>
        <begin position="284"/>
        <end position="300"/>
    </location>
</feature>
<feature type="compositionally biased region" description="Basic and acidic residues" evidence="16">
    <location>
        <begin position="483"/>
        <end position="497"/>
    </location>
</feature>
<comment type="pathway">
    <text evidence="4">Protein modification; protein glycosylation.</text>
</comment>
<feature type="region of interest" description="Disordered" evidence="16">
    <location>
        <begin position="974"/>
        <end position="1001"/>
    </location>
</feature>
<dbReference type="GO" id="GO:0046872">
    <property type="term" value="F:metal ion binding"/>
    <property type="evidence" value="ECO:0007669"/>
    <property type="project" value="UniProtKB-KW"/>
</dbReference>
<dbReference type="Gene3D" id="3.40.50.12610">
    <property type="match status" value="1"/>
</dbReference>
<feature type="domain" description="Oligosaccharyl transferase STT3 N-terminal" evidence="18">
    <location>
        <begin position="34"/>
        <end position="429"/>
    </location>
</feature>
<feature type="transmembrane region" description="Helical" evidence="17">
    <location>
        <begin position="258"/>
        <end position="278"/>
    </location>
</feature>
<dbReference type="Proteomes" id="UP000037460">
    <property type="component" value="Unassembled WGS sequence"/>
</dbReference>
<evidence type="ECO:0000256" key="12">
    <source>
        <dbReference type="ARBA" id="ARBA00022989"/>
    </source>
</evidence>
<evidence type="ECO:0000256" key="6">
    <source>
        <dbReference type="ARBA" id="ARBA00012605"/>
    </source>
</evidence>
<keyword evidence="9 17" id="KW-0812">Transmembrane</keyword>
<dbReference type="InterPro" id="IPR003674">
    <property type="entry name" value="Oligo_trans_STT3"/>
</dbReference>
<name>A0A0M0JAE4_9EUKA</name>
<keyword evidence="11" id="KW-0460">Magnesium</keyword>
<comment type="catalytic activity">
    <reaction evidence="15">
        <text>a di-trans,poly-cis-dolichyl diphosphooligosaccharide + L-asparaginyl-[protein] = N(4)-(oligosaccharide-(1-&gt;4)-N-acetyl-beta-D-glucosaminyl-(1-&gt;4)-N-acetyl-beta-D-glucosaminyl)-L-asparaginyl-[protein] + a di-trans,poly-cis-dolichyl diphosphate + H(+)</text>
        <dbReference type="Rhea" id="RHEA:22980"/>
        <dbReference type="Rhea" id="RHEA-COMP:12804"/>
        <dbReference type="Rhea" id="RHEA-COMP:12805"/>
        <dbReference type="Rhea" id="RHEA-COMP:19506"/>
        <dbReference type="Rhea" id="RHEA-COMP:19509"/>
        <dbReference type="ChEBI" id="CHEBI:15378"/>
        <dbReference type="ChEBI" id="CHEBI:50347"/>
        <dbReference type="ChEBI" id="CHEBI:57497"/>
        <dbReference type="ChEBI" id="CHEBI:57570"/>
        <dbReference type="ChEBI" id="CHEBI:132529"/>
        <dbReference type="EC" id="2.4.99.18"/>
    </reaction>
</comment>
<evidence type="ECO:0000256" key="2">
    <source>
        <dbReference type="ARBA" id="ARBA00001946"/>
    </source>
</evidence>
<evidence type="ECO:0000256" key="7">
    <source>
        <dbReference type="ARBA" id="ARBA00022676"/>
    </source>
</evidence>
<evidence type="ECO:0000256" key="11">
    <source>
        <dbReference type="ARBA" id="ARBA00022842"/>
    </source>
</evidence>
<feature type="transmembrane region" description="Helical" evidence="17">
    <location>
        <begin position="117"/>
        <end position="139"/>
    </location>
</feature>
<feature type="compositionally biased region" description="Basic residues" evidence="16">
    <location>
        <begin position="980"/>
        <end position="1001"/>
    </location>
</feature>
<dbReference type="Pfam" id="PF02516">
    <property type="entry name" value="STT3"/>
    <property type="match status" value="1"/>
</dbReference>
<dbReference type="UniPathway" id="UPA00378"/>
<evidence type="ECO:0000256" key="9">
    <source>
        <dbReference type="ARBA" id="ARBA00022692"/>
    </source>
</evidence>
<evidence type="ECO:0000313" key="21">
    <source>
        <dbReference type="Proteomes" id="UP000037460"/>
    </source>
</evidence>
<comment type="subcellular location">
    <subcellularLocation>
        <location evidence="3">Endomembrane system</location>
        <topology evidence="3">Multi-pass membrane protein</topology>
    </subcellularLocation>
</comment>
<feature type="region of interest" description="Disordered" evidence="16">
    <location>
        <begin position="470"/>
        <end position="507"/>
    </location>
</feature>
<dbReference type="EC" id="2.4.99.18" evidence="6"/>
<dbReference type="PANTHER" id="PTHR13872:SF1">
    <property type="entry name" value="DOLICHYL-DIPHOSPHOOLIGOSACCHARIDE--PROTEIN GLYCOSYLTRANSFERASE SUBUNIT STT3B"/>
    <property type="match status" value="1"/>
</dbReference>
<feature type="transmembrane region" description="Helical" evidence="17">
    <location>
        <begin position="398"/>
        <end position="418"/>
    </location>
</feature>
<organism evidence="20 21">
    <name type="scientific">Chrysochromulina tobinii</name>
    <dbReference type="NCBI Taxonomy" id="1460289"/>
    <lineage>
        <taxon>Eukaryota</taxon>
        <taxon>Haptista</taxon>
        <taxon>Haptophyta</taxon>
        <taxon>Prymnesiophyceae</taxon>
        <taxon>Prymnesiales</taxon>
        <taxon>Chrysochromulinaceae</taxon>
        <taxon>Chrysochromulina</taxon>
    </lineage>
</organism>
<dbReference type="GO" id="GO:0012505">
    <property type="term" value="C:endomembrane system"/>
    <property type="evidence" value="ECO:0007669"/>
    <property type="project" value="UniProtKB-SubCell"/>
</dbReference>
<keyword evidence="7" id="KW-0328">Glycosyltransferase</keyword>
<accession>A0A0M0JAE4</accession>
<dbReference type="OrthoDB" id="10261066at2759"/>
<feature type="transmembrane region" description="Helical" evidence="17">
    <location>
        <begin position="145"/>
        <end position="164"/>
    </location>
</feature>
<feature type="transmembrane region" description="Helical" evidence="17">
    <location>
        <begin position="213"/>
        <end position="246"/>
    </location>
</feature>
<sequence>MPIAAERRVASYIVEGALFVAFTVGLYFASLEAYGIRLYALKTFGRVIHEFDPWFNFRATKYLADNGWYKFFTWFDYESWYPLGRPVGTTIYPGMQIVSVAIWRAMRLTVGDTSMSLNDVCCFVPAWFGVSATCFLGLLTKECSGSYASGVVAAGIMSIVPAHLMRSVGGGYDNESIALTCMSATFFCWVRALRNDPTATDGRATRDSIVWGVMAGLAYVCMVAAWGGFVFVINLIGAHAVALFFLGRFTSKLHRAYSLLFVVGTMGAMRVPVVGWGPLKSTEQIGPLLVFIAFQILEYCERQRRNKGLSFLQLTLLRIKVTLPVLILAVGGAAYLQLSMNYFGPPSARVRGLFVKHTRTGNPLVDSVAEHQPANQQAYQQYLSHAYELAPVGFGLSFLRWTDANSFIILYSIIAYYFSNRMARLVILLGPVASALGGIAIGFCFDQFLLHPVGRIVATTLYGKPTLLADHEEEDEPTTAPSADDKDPAAKLAKKEGSGNGADGMTRNAKLQQQIKRKMRGVARAAWTLYNFRLTCVLRIALGVYLVRQTRWPLQKKAKEFYKYSHELSEQLSQPSIMFKARLNNGKEIMLDDYREAYWWLKKTTPEDARVMAWWDYGYQIAGIGNRTTIADGNTWNHEHIATLGRILSASEEKAHRIARHLADYVLVWAGGGGDDLAKSPHMARIGNSVYHDICDEPTCSQFGFYQGGIPTPMIEKCLLYKTVRYGEPGVPPLNPKMFKHAFTSKYGKVRIFKVMNVSKKSKDWVADPANRVCDAPGSWYCVGQYPPALQPLIAKRKPFKQLEDFNVGRDKESDEYVKEYHKRMEGRGGGEDYGEEDGFGGGRGGLGEQLGLTPKACYGREASLPKDKVYTGGAAGASLMQAMQFAAMQGKKNVAIARASAVDGHAFAFDGTPDPSGEVEFDDGCDMPCADSESLSCGCGDEVCAGAGAQPLPGENNARRWVVYEVPPEVAMLMEQQQRKSRKGSKGGKGGKGKKPKSEL</sequence>
<evidence type="ECO:0000256" key="14">
    <source>
        <dbReference type="ARBA" id="ARBA00023211"/>
    </source>
</evidence>
<evidence type="ECO:0000256" key="10">
    <source>
        <dbReference type="ARBA" id="ARBA00022723"/>
    </source>
</evidence>
<evidence type="ECO:0000259" key="18">
    <source>
        <dbReference type="Pfam" id="PF02516"/>
    </source>
</evidence>
<comment type="cofactor">
    <cofactor evidence="1">
        <name>Mn(2+)</name>
        <dbReference type="ChEBI" id="CHEBI:29035"/>
    </cofactor>
</comment>
<evidence type="ECO:0000256" key="8">
    <source>
        <dbReference type="ARBA" id="ARBA00022679"/>
    </source>
</evidence>
<evidence type="ECO:0000256" key="17">
    <source>
        <dbReference type="SAM" id="Phobius"/>
    </source>
</evidence>
<protein>
    <recommendedName>
        <fullName evidence="6">dolichyl-diphosphooligosaccharide--protein glycotransferase</fullName>
        <ecNumber evidence="6">2.4.99.18</ecNumber>
    </recommendedName>
</protein>
<comment type="cofactor">
    <cofactor evidence="2">
        <name>Mg(2+)</name>
        <dbReference type="ChEBI" id="CHEBI:18420"/>
    </cofactor>
</comment>
<dbReference type="Pfam" id="PF21436">
    <property type="entry name" value="STT3-PglB_core"/>
    <property type="match status" value="1"/>
</dbReference>
<dbReference type="AlphaFoldDB" id="A0A0M0JAE4"/>
<keyword evidence="13 17" id="KW-0472">Membrane</keyword>
<feature type="transmembrane region" description="Helical" evidence="17">
    <location>
        <begin position="425"/>
        <end position="445"/>
    </location>
</feature>
<dbReference type="PANTHER" id="PTHR13872">
    <property type="entry name" value="DOLICHYL-DIPHOSPHOOLIGOSACCHARIDE--PROTEIN GLYCOSYLTRANSFERASE SUBUNIT"/>
    <property type="match status" value="1"/>
</dbReference>
<gene>
    <name evidence="20" type="ORF">Ctob_001180</name>
</gene>
<proteinExistence type="inferred from homology"/>
<evidence type="ECO:0000256" key="3">
    <source>
        <dbReference type="ARBA" id="ARBA00004127"/>
    </source>
</evidence>